<keyword evidence="1" id="KW-1133">Transmembrane helix</keyword>
<feature type="domain" description="GGDEF" evidence="3">
    <location>
        <begin position="588"/>
        <end position="736"/>
    </location>
</feature>
<dbReference type="InterPro" id="IPR029787">
    <property type="entry name" value="Nucleotide_cyclase"/>
</dbReference>
<dbReference type="SUPFAM" id="SSF55073">
    <property type="entry name" value="Nucleotide cyclase"/>
    <property type="match status" value="1"/>
</dbReference>
<feature type="transmembrane region" description="Helical" evidence="1">
    <location>
        <begin position="155"/>
        <end position="173"/>
    </location>
</feature>
<evidence type="ECO:0000259" key="2">
    <source>
        <dbReference type="PROSITE" id="PS50883"/>
    </source>
</evidence>
<accession>A0A839ITN8</accession>
<comment type="caution">
    <text evidence="4">The sequence shown here is derived from an EMBL/GenBank/DDBJ whole genome shotgun (WGS) entry which is preliminary data.</text>
</comment>
<dbReference type="InterPro" id="IPR000160">
    <property type="entry name" value="GGDEF_dom"/>
</dbReference>
<dbReference type="InterPro" id="IPR035919">
    <property type="entry name" value="EAL_sf"/>
</dbReference>
<keyword evidence="1" id="KW-0812">Transmembrane</keyword>
<evidence type="ECO:0000313" key="5">
    <source>
        <dbReference type="Proteomes" id="UP000565262"/>
    </source>
</evidence>
<dbReference type="CDD" id="cd01948">
    <property type="entry name" value="EAL"/>
    <property type="match status" value="1"/>
</dbReference>
<dbReference type="Gene3D" id="3.30.450.40">
    <property type="match status" value="1"/>
</dbReference>
<dbReference type="InterPro" id="IPR029016">
    <property type="entry name" value="GAF-like_dom_sf"/>
</dbReference>
<dbReference type="InterPro" id="IPR035965">
    <property type="entry name" value="PAS-like_dom_sf"/>
</dbReference>
<feature type="transmembrane region" description="Helical" evidence="1">
    <location>
        <begin position="77"/>
        <end position="97"/>
    </location>
</feature>
<dbReference type="InterPro" id="IPR043128">
    <property type="entry name" value="Rev_trsase/Diguanyl_cyclase"/>
</dbReference>
<dbReference type="CDD" id="cd01949">
    <property type="entry name" value="GGDEF"/>
    <property type="match status" value="1"/>
</dbReference>
<gene>
    <name evidence="4" type="ORF">H4O21_14680</name>
</gene>
<dbReference type="Proteomes" id="UP000565262">
    <property type="component" value="Unassembled WGS sequence"/>
</dbReference>
<dbReference type="InterPro" id="IPR003018">
    <property type="entry name" value="GAF"/>
</dbReference>
<organism evidence="4 5">
    <name type="scientific">Oceanospirillum sediminis</name>
    <dbReference type="NCBI Taxonomy" id="2760088"/>
    <lineage>
        <taxon>Bacteria</taxon>
        <taxon>Pseudomonadati</taxon>
        <taxon>Pseudomonadota</taxon>
        <taxon>Gammaproteobacteria</taxon>
        <taxon>Oceanospirillales</taxon>
        <taxon>Oceanospirillaceae</taxon>
        <taxon>Oceanospirillum</taxon>
    </lineage>
</organism>
<sequence>MPSFNELSSLLYHLVLVSAGVMFLAGIQMGVIALFTRQKALYLSFATLALAVAGYQMSNYSLHQAVNLSEALQALQWQTTFSILFFPSIFVLIALYSGQKKIRLWFSVVCVISLCFLLLNLLSEASLRFHDADTVSFLSSEGQSGVYALKGQYSLAGQLFQLFSAVMVLWLIFRSALLFQRGRKLAGCLLGVYFLLQGLTLLYGHHLIEGIVQDAYLNGFAFSLLVLLITVSMAWDFQLHDRLLTFRTQALLKETEERKKAEDLNQKWAQVVHQTPEPIIILKPDGEIIRSNQSSRDFWKQDLTGVQGRALLQLFKLDIDEIDQAFCCSEADDIKRERVIPLSKGQKLGELIVQSEAWVRFSLYPVRDDRNIVTELVISHTDVSEQEYSRRAIETIAAGVSSASGKNFFDSLVLHLARLFEAEYAFIALVDQNKTGEGTGRSVTTLALSAFNHIAENITYSLNGTPCDDVLGQEICSYSSGVQALFPDDILLQEMGVEGYIGAPVFAPDGQTLGVMVVLSVRPIEKIDQVTSILEIFAARAGAEIQRLDAEERMKRMAYEDYLTRLPNRARMHEQLHTLLEDSRLAESQSIMMLIDLDHFKTINDALGHDVGDEIIRKTGDRLRERLSQELFISRVGGDEFVVIAPSRMAETPDETLLRARVLAGEILELLMQPFQVGERILNIGGSIGVVLFPEVCSTAHETHQAATELDLLRFADIALYQAKNAGRNNSVIYEAGLQRLVNERLEIERGLRVALDEDQFVLYIQPQVDHMNHLTGGEILIRWLHPDKGMIPPFNFIPVAEETGLILRLGYWIIEHTFACIAQWHAEGQSVPGQISINISAWQFAQSDFTDQLHILLDEYRINPKHITLEITETALLSDIGDTKLKLALLRKTGFRISLDDFGTGYSSLAYLKDLPLDELKIDKAFVDEIRPGERQPLIESMISIGRHMNLDVLAEGVETEKQKQQLVQMGCQNFQGYLFSRPMAMSDFPEWLKAHMDMLPDPGHDYCI</sequence>
<feature type="transmembrane region" description="Helical" evidence="1">
    <location>
        <begin position="185"/>
        <end position="203"/>
    </location>
</feature>
<feature type="transmembrane region" description="Helical" evidence="1">
    <location>
        <begin position="12"/>
        <end position="35"/>
    </location>
</feature>
<dbReference type="InterPro" id="IPR001633">
    <property type="entry name" value="EAL_dom"/>
</dbReference>
<dbReference type="PANTHER" id="PTHR44757">
    <property type="entry name" value="DIGUANYLATE CYCLASE DGCP"/>
    <property type="match status" value="1"/>
</dbReference>
<feature type="transmembrane region" description="Helical" evidence="1">
    <location>
        <begin position="40"/>
        <end position="57"/>
    </location>
</feature>
<dbReference type="EMBL" id="JACJFM010000019">
    <property type="protein sequence ID" value="MBB1487849.1"/>
    <property type="molecule type" value="Genomic_DNA"/>
</dbReference>
<dbReference type="PANTHER" id="PTHR44757:SF2">
    <property type="entry name" value="BIOFILM ARCHITECTURE MAINTENANCE PROTEIN MBAA"/>
    <property type="match status" value="1"/>
</dbReference>
<feature type="transmembrane region" description="Helical" evidence="1">
    <location>
        <begin position="104"/>
        <end position="122"/>
    </location>
</feature>
<dbReference type="Gene3D" id="3.30.450.20">
    <property type="entry name" value="PAS domain"/>
    <property type="match status" value="1"/>
</dbReference>
<dbReference type="Gene3D" id="3.20.20.450">
    <property type="entry name" value="EAL domain"/>
    <property type="match status" value="1"/>
</dbReference>
<dbReference type="SMART" id="SM00065">
    <property type="entry name" value="GAF"/>
    <property type="match status" value="1"/>
</dbReference>
<dbReference type="SMART" id="SM00052">
    <property type="entry name" value="EAL"/>
    <property type="match status" value="1"/>
</dbReference>
<dbReference type="SUPFAM" id="SSF141868">
    <property type="entry name" value="EAL domain-like"/>
    <property type="match status" value="1"/>
</dbReference>
<keyword evidence="1" id="KW-0472">Membrane</keyword>
<proteinExistence type="predicted"/>
<dbReference type="SUPFAM" id="SSF55785">
    <property type="entry name" value="PYP-like sensor domain (PAS domain)"/>
    <property type="match status" value="1"/>
</dbReference>
<dbReference type="Pfam" id="PF00563">
    <property type="entry name" value="EAL"/>
    <property type="match status" value="1"/>
</dbReference>
<dbReference type="SUPFAM" id="SSF55781">
    <property type="entry name" value="GAF domain-like"/>
    <property type="match status" value="1"/>
</dbReference>
<keyword evidence="5" id="KW-1185">Reference proteome</keyword>
<evidence type="ECO:0000256" key="1">
    <source>
        <dbReference type="SAM" id="Phobius"/>
    </source>
</evidence>
<dbReference type="InterPro" id="IPR052155">
    <property type="entry name" value="Biofilm_reg_signaling"/>
</dbReference>
<feature type="domain" description="EAL" evidence="2">
    <location>
        <begin position="745"/>
        <end position="998"/>
    </location>
</feature>
<dbReference type="Gene3D" id="3.30.70.270">
    <property type="match status" value="1"/>
</dbReference>
<dbReference type="RefSeq" id="WP_182809624.1">
    <property type="nucleotide sequence ID" value="NZ_JACJFM010000019.1"/>
</dbReference>
<evidence type="ECO:0000313" key="4">
    <source>
        <dbReference type="EMBL" id="MBB1487849.1"/>
    </source>
</evidence>
<dbReference type="PROSITE" id="PS50883">
    <property type="entry name" value="EAL"/>
    <property type="match status" value="1"/>
</dbReference>
<dbReference type="Pfam" id="PF00990">
    <property type="entry name" value="GGDEF"/>
    <property type="match status" value="1"/>
</dbReference>
<name>A0A839ITN8_9GAMM</name>
<dbReference type="AlphaFoldDB" id="A0A839ITN8"/>
<dbReference type="SMART" id="SM00267">
    <property type="entry name" value="GGDEF"/>
    <property type="match status" value="1"/>
</dbReference>
<reference evidence="4 5" key="1">
    <citation type="submission" date="2020-08" db="EMBL/GenBank/DDBJ databases">
        <title>Oceanospirillum sp. nov. isolated from marine sediment.</title>
        <authorList>
            <person name="Ji X."/>
        </authorList>
    </citation>
    <scope>NUCLEOTIDE SEQUENCE [LARGE SCALE GENOMIC DNA]</scope>
    <source>
        <strain evidence="4 5">D5</strain>
    </source>
</reference>
<protein>
    <submittedName>
        <fullName evidence="4">EAL domain-containing protein</fullName>
    </submittedName>
</protein>
<dbReference type="PROSITE" id="PS50887">
    <property type="entry name" value="GGDEF"/>
    <property type="match status" value="1"/>
</dbReference>
<evidence type="ECO:0000259" key="3">
    <source>
        <dbReference type="PROSITE" id="PS50887"/>
    </source>
</evidence>
<dbReference type="NCBIfam" id="TIGR00254">
    <property type="entry name" value="GGDEF"/>
    <property type="match status" value="1"/>
</dbReference>